<dbReference type="Proteomes" id="UP000267606">
    <property type="component" value="Unassembled WGS sequence"/>
</dbReference>
<keyword evidence="3" id="KW-1185">Reference proteome</keyword>
<dbReference type="EMBL" id="UZAJ01007820">
    <property type="protein sequence ID" value="VDO51140.1"/>
    <property type="molecule type" value="Genomic_DNA"/>
</dbReference>
<organism evidence="4">
    <name type="scientific">Onchocerca flexuosa</name>
    <dbReference type="NCBI Taxonomy" id="387005"/>
    <lineage>
        <taxon>Eukaryota</taxon>
        <taxon>Metazoa</taxon>
        <taxon>Ecdysozoa</taxon>
        <taxon>Nematoda</taxon>
        <taxon>Chromadorea</taxon>
        <taxon>Rhabditida</taxon>
        <taxon>Spirurina</taxon>
        <taxon>Spiruromorpha</taxon>
        <taxon>Filarioidea</taxon>
        <taxon>Onchocercidae</taxon>
        <taxon>Onchocerca</taxon>
    </lineage>
</organism>
<evidence type="ECO:0000256" key="1">
    <source>
        <dbReference type="SAM" id="MobiDB-lite"/>
    </source>
</evidence>
<dbReference type="WBParaSite" id="OFLC_0000746501-mRNA-1">
    <property type="protein sequence ID" value="OFLC_0000746501-mRNA-1"/>
    <property type="gene ID" value="OFLC_0000746501"/>
</dbReference>
<protein>
    <submittedName>
        <fullName evidence="4">Ovule protein</fullName>
    </submittedName>
</protein>
<sequence>MFLKSTKVSLPLRKWGSVDLKKVELKENTTQKKSKSSILSQNQASIGNTSPEDKKNKAKVAKKGTVARATTSNLSESAEAASSRLTSTSSARSSILTAKPSKRKMSGH</sequence>
<proteinExistence type="predicted"/>
<evidence type="ECO:0000313" key="2">
    <source>
        <dbReference type="EMBL" id="VDO51140.1"/>
    </source>
</evidence>
<reference evidence="4" key="1">
    <citation type="submission" date="2016-06" db="UniProtKB">
        <authorList>
            <consortium name="WormBaseParasite"/>
        </authorList>
    </citation>
    <scope>IDENTIFICATION</scope>
</reference>
<name>A0A183HJ04_9BILA</name>
<feature type="compositionally biased region" description="Low complexity" evidence="1">
    <location>
        <begin position="63"/>
        <end position="98"/>
    </location>
</feature>
<dbReference type="STRING" id="387005.A0A183HJ04"/>
<gene>
    <name evidence="2" type="ORF">OFLC_LOCUS7466</name>
</gene>
<evidence type="ECO:0000313" key="4">
    <source>
        <dbReference type="WBParaSite" id="OFLC_0000746501-mRNA-1"/>
    </source>
</evidence>
<feature type="region of interest" description="Disordered" evidence="1">
    <location>
        <begin position="27"/>
        <end position="108"/>
    </location>
</feature>
<reference evidence="2 3" key="2">
    <citation type="submission" date="2018-11" db="EMBL/GenBank/DDBJ databases">
        <authorList>
            <consortium name="Pathogen Informatics"/>
        </authorList>
    </citation>
    <scope>NUCLEOTIDE SEQUENCE [LARGE SCALE GENOMIC DNA]</scope>
</reference>
<evidence type="ECO:0000313" key="3">
    <source>
        <dbReference type="Proteomes" id="UP000267606"/>
    </source>
</evidence>
<accession>A0A183HJ04</accession>
<dbReference type="AlphaFoldDB" id="A0A183HJ04"/>
<feature type="compositionally biased region" description="Polar residues" evidence="1">
    <location>
        <begin position="36"/>
        <end position="50"/>
    </location>
</feature>